<dbReference type="Proteomes" id="UP000321121">
    <property type="component" value="Unassembled WGS sequence"/>
</dbReference>
<feature type="region of interest" description="Disordered" evidence="1">
    <location>
        <begin position="96"/>
        <end position="115"/>
    </location>
</feature>
<sequence>MYLRVYLSFLDDMAVRGFDGARGKDKLGVAVSREGRLIKINRGLHRLAMAQRLGLDCVPVRVMAVHREWWQRITGGATGQEALERVADGLRDCMPEQRPGELDPAEWPSEFDWPV</sequence>
<dbReference type="EMBL" id="BJUS01000026">
    <property type="protein sequence ID" value="GEK73679.1"/>
    <property type="molecule type" value="Genomic_DNA"/>
</dbReference>
<proteinExistence type="predicted"/>
<dbReference type="SUPFAM" id="SSF110849">
    <property type="entry name" value="ParB/Sulfiredoxin"/>
    <property type="match status" value="1"/>
</dbReference>
<evidence type="ECO:0008006" key="4">
    <source>
        <dbReference type="Google" id="ProtNLM"/>
    </source>
</evidence>
<comment type="caution">
    <text evidence="2">The sequence shown here is derived from an EMBL/GenBank/DDBJ whole genome shotgun (WGS) entry which is preliminary data.</text>
</comment>
<evidence type="ECO:0000313" key="2">
    <source>
        <dbReference type="EMBL" id="GEK73679.1"/>
    </source>
</evidence>
<accession>A0ABQ0U563</accession>
<protein>
    <recommendedName>
        <fullName evidence="4">ParB/Sulfiredoxin domain-containing protein</fullName>
    </recommendedName>
</protein>
<gene>
    <name evidence="2" type="ORF">HHA04nite_22230</name>
</gene>
<name>A0ABQ0U563_9GAMM</name>
<keyword evidence="3" id="KW-1185">Reference proteome</keyword>
<evidence type="ECO:0000313" key="3">
    <source>
        <dbReference type="Proteomes" id="UP000321121"/>
    </source>
</evidence>
<reference evidence="2 3" key="1">
    <citation type="submission" date="2019-07" db="EMBL/GenBank/DDBJ databases">
        <title>Whole genome shotgun sequence of Halomonas halophila NBRC 102604.</title>
        <authorList>
            <person name="Hosoyama A."/>
            <person name="Uohara A."/>
            <person name="Ohji S."/>
            <person name="Ichikawa N."/>
        </authorList>
    </citation>
    <scope>NUCLEOTIDE SEQUENCE [LARGE SCALE GENOMIC DNA]</scope>
    <source>
        <strain evidence="2 3">NBRC 102604</strain>
    </source>
</reference>
<dbReference type="InterPro" id="IPR036086">
    <property type="entry name" value="ParB/Sulfiredoxin_sf"/>
</dbReference>
<organism evidence="2 3">
    <name type="scientific">Halomonas halophila</name>
    <dbReference type="NCBI Taxonomy" id="29573"/>
    <lineage>
        <taxon>Bacteria</taxon>
        <taxon>Pseudomonadati</taxon>
        <taxon>Pseudomonadota</taxon>
        <taxon>Gammaproteobacteria</taxon>
        <taxon>Oceanospirillales</taxon>
        <taxon>Halomonadaceae</taxon>
        <taxon>Halomonas</taxon>
    </lineage>
</organism>
<evidence type="ECO:0000256" key="1">
    <source>
        <dbReference type="SAM" id="MobiDB-lite"/>
    </source>
</evidence>